<dbReference type="AlphaFoldDB" id="A0A9P6E3F7"/>
<accession>A0A9P6E3F7</accession>
<comment type="caution">
    <text evidence="2">The sequence shown here is derived from an EMBL/GenBank/DDBJ whole genome shotgun (WGS) entry which is preliminary data.</text>
</comment>
<dbReference type="EMBL" id="MU157986">
    <property type="protein sequence ID" value="KAF9521816.1"/>
    <property type="molecule type" value="Genomic_DNA"/>
</dbReference>
<proteinExistence type="predicted"/>
<reference evidence="2" key="1">
    <citation type="submission" date="2020-11" db="EMBL/GenBank/DDBJ databases">
        <authorList>
            <consortium name="DOE Joint Genome Institute"/>
            <person name="Ahrendt S."/>
            <person name="Riley R."/>
            <person name="Andreopoulos W."/>
            <person name="Labutti K."/>
            <person name="Pangilinan J."/>
            <person name="Ruiz-Duenas F.J."/>
            <person name="Barrasa J.M."/>
            <person name="Sanchez-Garcia M."/>
            <person name="Camarero S."/>
            <person name="Miyauchi S."/>
            <person name="Serrano A."/>
            <person name="Linde D."/>
            <person name="Babiker R."/>
            <person name="Drula E."/>
            <person name="Ayuso-Fernandez I."/>
            <person name="Pacheco R."/>
            <person name="Padilla G."/>
            <person name="Ferreira P."/>
            <person name="Barriuso J."/>
            <person name="Kellner H."/>
            <person name="Castanera R."/>
            <person name="Alfaro M."/>
            <person name="Ramirez L."/>
            <person name="Pisabarro A.G."/>
            <person name="Kuo A."/>
            <person name="Tritt A."/>
            <person name="Lipzen A."/>
            <person name="He G."/>
            <person name="Yan M."/>
            <person name="Ng V."/>
            <person name="Cullen D."/>
            <person name="Martin F."/>
            <person name="Rosso M.-N."/>
            <person name="Henrissat B."/>
            <person name="Hibbett D."/>
            <person name="Martinez A.T."/>
            <person name="Grigoriev I.V."/>
        </authorList>
    </citation>
    <scope>NUCLEOTIDE SEQUENCE</scope>
    <source>
        <strain evidence="2">CBS 506.95</strain>
    </source>
</reference>
<feature type="compositionally biased region" description="Acidic residues" evidence="1">
    <location>
        <begin position="198"/>
        <end position="211"/>
    </location>
</feature>
<name>A0A9P6E3F7_9AGAR</name>
<keyword evidence="3" id="KW-1185">Reference proteome</keyword>
<protein>
    <submittedName>
        <fullName evidence="2">Uncharacterized protein</fullName>
    </submittedName>
</protein>
<sequence>MSDFELGLVFFIRDDDPLWEDELDMFQIRDSFLSMYSPITHRQSTYKAFACSVFKTWSDYLTCAYFSVTSNWIAVAAISLPFADEPFRASGLPMLAGVHSRLVNPTHPFPYTLNLTRFSATLTSEITDPKVRACRVAPVGFADASSSKLPWFEYESVTYQKCGLEFHHSDEFFAEWMLDTTNGDMYVLSGCSEMLENENQMDDDSDEEDPDAYSILG</sequence>
<feature type="region of interest" description="Disordered" evidence="1">
    <location>
        <begin position="198"/>
        <end position="217"/>
    </location>
</feature>
<evidence type="ECO:0000313" key="3">
    <source>
        <dbReference type="Proteomes" id="UP000807306"/>
    </source>
</evidence>
<dbReference type="Proteomes" id="UP000807306">
    <property type="component" value="Unassembled WGS sequence"/>
</dbReference>
<evidence type="ECO:0000256" key="1">
    <source>
        <dbReference type="SAM" id="MobiDB-lite"/>
    </source>
</evidence>
<gene>
    <name evidence="2" type="ORF">CPB83DRAFT_840959</name>
</gene>
<evidence type="ECO:0000313" key="2">
    <source>
        <dbReference type="EMBL" id="KAF9521816.1"/>
    </source>
</evidence>
<organism evidence="2 3">
    <name type="scientific">Crepidotus variabilis</name>
    <dbReference type="NCBI Taxonomy" id="179855"/>
    <lineage>
        <taxon>Eukaryota</taxon>
        <taxon>Fungi</taxon>
        <taxon>Dikarya</taxon>
        <taxon>Basidiomycota</taxon>
        <taxon>Agaricomycotina</taxon>
        <taxon>Agaricomycetes</taxon>
        <taxon>Agaricomycetidae</taxon>
        <taxon>Agaricales</taxon>
        <taxon>Agaricineae</taxon>
        <taxon>Crepidotaceae</taxon>
        <taxon>Crepidotus</taxon>
    </lineage>
</organism>